<sequence>MATETEASAKIAGDKYRSFMRDEGENNTLWRYGGPPLYDTKWPKGSLEETVQNAIKSWEMEVSHKTRVQDVKTINPNKFMLVVNGPPLTSVLEIPHPTHTAIKIKEHWGFFEGPFKGHAPTGEMIELYGMGILKVDESLKAENVEVYYDPAELFGGLLKQPLISDSQMEQPKPLDTSTSTQKCPFAK</sequence>
<name>A0AAP0R7Y4_LIQFO</name>
<proteinExistence type="predicted"/>
<dbReference type="Proteomes" id="UP001415857">
    <property type="component" value="Unassembled WGS sequence"/>
</dbReference>
<dbReference type="AlphaFoldDB" id="A0AAP0R7Y4"/>
<dbReference type="PANTHER" id="PTHR31723">
    <property type="entry name" value="PATHOGENESIS-RELATED FAMILY PROTEIN"/>
    <property type="match status" value="1"/>
</dbReference>
<protein>
    <recommendedName>
        <fullName evidence="4">Pathogen-related protein</fullName>
    </recommendedName>
</protein>
<accession>A0AAP0R7Y4</accession>
<organism evidence="2 3">
    <name type="scientific">Liquidambar formosana</name>
    <name type="common">Formosan gum</name>
    <dbReference type="NCBI Taxonomy" id="63359"/>
    <lineage>
        <taxon>Eukaryota</taxon>
        <taxon>Viridiplantae</taxon>
        <taxon>Streptophyta</taxon>
        <taxon>Embryophyta</taxon>
        <taxon>Tracheophyta</taxon>
        <taxon>Spermatophyta</taxon>
        <taxon>Magnoliopsida</taxon>
        <taxon>eudicotyledons</taxon>
        <taxon>Gunneridae</taxon>
        <taxon>Pentapetalae</taxon>
        <taxon>Saxifragales</taxon>
        <taxon>Altingiaceae</taxon>
        <taxon>Liquidambar</taxon>
    </lineage>
</organism>
<dbReference type="InterPro" id="IPR053218">
    <property type="entry name" value="Pathogen-related_defense"/>
</dbReference>
<reference evidence="2 3" key="1">
    <citation type="journal article" date="2024" name="Plant J.">
        <title>Genome sequences and population genomics reveal climatic adaptation and genomic divergence between two closely related sweetgum species.</title>
        <authorList>
            <person name="Xu W.Q."/>
            <person name="Ren C.Q."/>
            <person name="Zhang X.Y."/>
            <person name="Comes H.P."/>
            <person name="Liu X.H."/>
            <person name="Li Y.G."/>
            <person name="Kettle C.J."/>
            <person name="Jalonen R."/>
            <person name="Gaisberger H."/>
            <person name="Ma Y.Z."/>
            <person name="Qiu Y.X."/>
        </authorList>
    </citation>
    <scope>NUCLEOTIDE SEQUENCE [LARGE SCALE GENOMIC DNA]</scope>
    <source>
        <strain evidence="2">Hangzhou</strain>
    </source>
</reference>
<dbReference type="EMBL" id="JBBPBK010000015">
    <property type="protein sequence ID" value="KAK9268996.1"/>
    <property type="molecule type" value="Genomic_DNA"/>
</dbReference>
<evidence type="ECO:0000313" key="2">
    <source>
        <dbReference type="EMBL" id="KAK9268996.1"/>
    </source>
</evidence>
<dbReference type="SUPFAM" id="SSF54427">
    <property type="entry name" value="NTF2-like"/>
    <property type="match status" value="1"/>
</dbReference>
<gene>
    <name evidence="2" type="ORF">L1049_000763</name>
</gene>
<evidence type="ECO:0000256" key="1">
    <source>
        <dbReference type="SAM" id="MobiDB-lite"/>
    </source>
</evidence>
<keyword evidence="3" id="KW-1185">Reference proteome</keyword>
<evidence type="ECO:0008006" key="4">
    <source>
        <dbReference type="Google" id="ProtNLM"/>
    </source>
</evidence>
<feature type="region of interest" description="Disordered" evidence="1">
    <location>
        <begin position="167"/>
        <end position="187"/>
    </location>
</feature>
<evidence type="ECO:0000313" key="3">
    <source>
        <dbReference type="Proteomes" id="UP001415857"/>
    </source>
</evidence>
<dbReference type="PANTHER" id="PTHR31723:SF4">
    <property type="entry name" value="PATHOGENESIS-RELATED FAMILY PROTEIN"/>
    <property type="match status" value="1"/>
</dbReference>
<comment type="caution">
    <text evidence="2">The sequence shown here is derived from an EMBL/GenBank/DDBJ whole genome shotgun (WGS) entry which is preliminary data.</text>
</comment>
<dbReference type="InterPro" id="IPR032710">
    <property type="entry name" value="NTF2-like_dom_sf"/>
</dbReference>